<dbReference type="InterPro" id="IPR002833">
    <property type="entry name" value="PTH2"/>
</dbReference>
<dbReference type="EC" id="3.1.1.29" evidence="1"/>
<dbReference type="InterPro" id="IPR023476">
    <property type="entry name" value="Pep_tRNA_hydro_II_dom_sf"/>
</dbReference>
<dbReference type="Pfam" id="PF01981">
    <property type="entry name" value="PTH2"/>
    <property type="match status" value="1"/>
</dbReference>
<proteinExistence type="predicted"/>
<comment type="catalytic activity">
    <reaction evidence="3">
        <text>an N-acyl-L-alpha-aminoacyl-tRNA + H2O = an N-acyl-L-amino acid + a tRNA + H(+)</text>
        <dbReference type="Rhea" id="RHEA:54448"/>
        <dbReference type="Rhea" id="RHEA-COMP:10123"/>
        <dbReference type="Rhea" id="RHEA-COMP:13883"/>
        <dbReference type="ChEBI" id="CHEBI:15377"/>
        <dbReference type="ChEBI" id="CHEBI:15378"/>
        <dbReference type="ChEBI" id="CHEBI:59874"/>
        <dbReference type="ChEBI" id="CHEBI:78442"/>
        <dbReference type="ChEBI" id="CHEBI:138191"/>
        <dbReference type="EC" id="3.1.1.29"/>
    </reaction>
</comment>
<evidence type="ECO:0000313" key="6">
    <source>
        <dbReference type="Proteomes" id="UP000189677"/>
    </source>
</evidence>
<protein>
    <recommendedName>
        <fullName evidence="1">peptidyl-tRNA hydrolase</fullName>
        <ecNumber evidence="1">3.1.1.29</ecNumber>
    </recommendedName>
</protein>
<feature type="compositionally biased region" description="Basic and acidic residues" evidence="4">
    <location>
        <begin position="14"/>
        <end position="35"/>
    </location>
</feature>
<feature type="region of interest" description="Disordered" evidence="4">
    <location>
        <begin position="1"/>
        <end position="35"/>
    </location>
</feature>
<sequence length="277" mass="29511">MSIDDTAAGAAGPADDRAGDPADSPFRHEQTARDEAPQYVLPLVVRIEKAAPPTRTDALEAAARAVLVMLADERSTGDGEWARAMRDWQDARIRKVVRRARGGEWRKASLLPGITVGGPDADADPDAAAAQAPVAAEGPVFAPYAEVRVFPPVPLDGWPKELAKLQVSGTDLDDPEEPPATADPATAVLWLSPDVGMSAGKAMAQAGHGAQLAWWELSETERKAWREAGFPLAVRTPDAARWRQLTRSGLPLVRDAGFTEIAPGSCTVVADHPALRR</sequence>
<evidence type="ECO:0000313" key="5">
    <source>
        <dbReference type="EMBL" id="AQU65959.1"/>
    </source>
</evidence>
<name>A0A1U9QPF5_STRNV</name>
<evidence type="ECO:0000256" key="4">
    <source>
        <dbReference type="SAM" id="MobiDB-lite"/>
    </source>
</evidence>
<dbReference type="EMBL" id="CP018047">
    <property type="protein sequence ID" value="AQU65959.1"/>
    <property type="molecule type" value="Genomic_DNA"/>
</dbReference>
<gene>
    <name evidence="5" type="ORF">BBN63_06575</name>
</gene>
<dbReference type="Gene3D" id="3.40.1490.10">
    <property type="entry name" value="Bit1"/>
    <property type="match status" value="1"/>
</dbReference>
<organism evidence="5 6">
    <name type="scientific">Streptomyces niveus</name>
    <name type="common">Streptomyces spheroides</name>
    <dbReference type="NCBI Taxonomy" id="193462"/>
    <lineage>
        <taxon>Bacteria</taxon>
        <taxon>Bacillati</taxon>
        <taxon>Actinomycetota</taxon>
        <taxon>Actinomycetes</taxon>
        <taxon>Kitasatosporales</taxon>
        <taxon>Streptomycetaceae</taxon>
        <taxon>Streptomyces</taxon>
    </lineage>
</organism>
<keyword evidence="2 5" id="KW-0378">Hydrolase</keyword>
<accession>A0A1U9QPF5</accession>
<dbReference type="AlphaFoldDB" id="A0A1U9QPF5"/>
<feature type="compositionally biased region" description="Low complexity" evidence="4">
    <location>
        <begin position="1"/>
        <end position="13"/>
    </location>
</feature>
<evidence type="ECO:0000256" key="1">
    <source>
        <dbReference type="ARBA" id="ARBA00013260"/>
    </source>
</evidence>
<evidence type="ECO:0000256" key="2">
    <source>
        <dbReference type="ARBA" id="ARBA00022801"/>
    </source>
</evidence>
<dbReference type="SUPFAM" id="SSF102462">
    <property type="entry name" value="Peptidyl-tRNA hydrolase II"/>
    <property type="match status" value="1"/>
</dbReference>
<dbReference type="OrthoDB" id="5184773at2"/>
<reference evidence="5 6" key="1">
    <citation type="submission" date="2016-11" db="EMBL/GenBank/DDBJ databases">
        <title>Complete genome sequence of Streptomyces niveus SCSIO 3406.</title>
        <authorList>
            <person name="Zhu Q."/>
            <person name="Cheng W."/>
            <person name="Song Y."/>
            <person name="Li Q."/>
            <person name="Ju J."/>
        </authorList>
    </citation>
    <scope>NUCLEOTIDE SEQUENCE [LARGE SCALE GENOMIC DNA]</scope>
    <source>
        <strain evidence="5 6">SCSIO 3406</strain>
    </source>
</reference>
<dbReference type="KEGG" id="snw:BBN63_06575"/>
<keyword evidence="6" id="KW-1185">Reference proteome</keyword>
<dbReference type="Proteomes" id="UP000189677">
    <property type="component" value="Chromosome"/>
</dbReference>
<evidence type="ECO:0000256" key="3">
    <source>
        <dbReference type="ARBA" id="ARBA00048707"/>
    </source>
</evidence>
<dbReference type="GO" id="GO:0004045">
    <property type="term" value="F:peptidyl-tRNA hydrolase activity"/>
    <property type="evidence" value="ECO:0007669"/>
    <property type="project" value="UniProtKB-EC"/>
</dbReference>